<dbReference type="RefSeq" id="WP_211633709.1">
    <property type="nucleotide sequence ID" value="NZ_CP073100.1"/>
</dbReference>
<evidence type="ECO:0000256" key="2">
    <source>
        <dbReference type="SAM" id="Phobius"/>
    </source>
</evidence>
<proteinExistence type="predicted"/>
<sequence>MARDPEQVRLKVVDDMTAKPGEVVRLKPSGTDFPRAEPPSSQPPGRVLLHSASPAATPLPVPEKLEVPRTSERRTHDPGIDSLIEDTTVVAKPLEETWNDRERARRPTPWGWFALFGLICGGAVVWSLVHLSSNSTKPETARDESVARLEQDARENAAAEVRVDRITDTARSFVAAASIDQMLPLVRQPERVRPLMEGWYARHPLTRGRFKSLSTFRPITLGDRASFWQVGCLLADETTRELIIEELPDGKMAVDWETSVIYQPMDWNDYTRDRPTGSFDFRVILQSDVFFSHEFSDSTRWSNFRLSTLGGEDPLYGYCQRDSETERYLQNLISRNRGRPVALVIRISTPPDLKSPRGVVIEKVMSEHWVYLTPPDA</sequence>
<evidence type="ECO:0000313" key="3">
    <source>
        <dbReference type="EMBL" id="QUE52534.1"/>
    </source>
</evidence>
<keyword evidence="2" id="KW-1133">Transmembrane helix</keyword>
<accession>A0A975J216</accession>
<evidence type="ECO:0000313" key="4">
    <source>
        <dbReference type="Proteomes" id="UP000676169"/>
    </source>
</evidence>
<name>A0A975J216_9BACT</name>
<feature type="transmembrane region" description="Helical" evidence="2">
    <location>
        <begin position="110"/>
        <end position="129"/>
    </location>
</feature>
<keyword evidence="4" id="KW-1185">Reference proteome</keyword>
<dbReference type="AlphaFoldDB" id="A0A975J216"/>
<keyword evidence="2" id="KW-0472">Membrane</keyword>
<dbReference type="KEGG" id="lamb:KBB96_06475"/>
<reference evidence="3" key="1">
    <citation type="submission" date="2021-04" db="EMBL/GenBank/DDBJ databases">
        <title>Luteolibacter sp. 32A isolated from the skin of an Anderson's salamander (Ambystoma andersonii).</title>
        <authorList>
            <person name="Spergser J."/>
            <person name="Busse H.-J."/>
        </authorList>
    </citation>
    <scope>NUCLEOTIDE SEQUENCE</scope>
    <source>
        <strain evidence="3">32A</strain>
    </source>
</reference>
<evidence type="ECO:0000256" key="1">
    <source>
        <dbReference type="SAM" id="MobiDB-lite"/>
    </source>
</evidence>
<gene>
    <name evidence="3" type="ORF">KBB96_06475</name>
</gene>
<protein>
    <submittedName>
        <fullName evidence="3">Uncharacterized protein</fullName>
    </submittedName>
</protein>
<dbReference type="Proteomes" id="UP000676169">
    <property type="component" value="Chromosome"/>
</dbReference>
<feature type="region of interest" description="Disordered" evidence="1">
    <location>
        <begin position="21"/>
        <end position="80"/>
    </location>
</feature>
<dbReference type="EMBL" id="CP073100">
    <property type="protein sequence ID" value="QUE52534.1"/>
    <property type="molecule type" value="Genomic_DNA"/>
</dbReference>
<feature type="compositionally biased region" description="Basic and acidic residues" evidence="1">
    <location>
        <begin position="63"/>
        <end position="79"/>
    </location>
</feature>
<organism evidence="3 4">
    <name type="scientific">Luteolibacter ambystomatis</name>
    <dbReference type="NCBI Taxonomy" id="2824561"/>
    <lineage>
        <taxon>Bacteria</taxon>
        <taxon>Pseudomonadati</taxon>
        <taxon>Verrucomicrobiota</taxon>
        <taxon>Verrucomicrobiia</taxon>
        <taxon>Verrucomicrobiales</taxon>
        <taxon>Verrucomicrobiaceae</taxon>
        <taxon>Luteolibacter</taxon>
    </lineage>
</organism>
<keyword evidence="2" id="KW-0812">Transmembrane</keyword>